<evidence type="ECO:0000256" key="3">
    <source>
        <dbReference type="SAM" id="MobiDB-lite"/>
    </source>
</evidence>
<proteinExistence type="inferred from homology"/>
<dbReference type="OrthoDB" id="425555at2759"/>
<dbReference type="GO" id="GO:0019905">
    <property type="term" value="F:syntaxin binding"/>
    <property type="evidence" value="ECO:0007669"/>
    <property type="project" value="InterPro"/>
</dbReference>
<evidence type="ECO:0000256" key="2">
    <source>
        <dbReference type="SAM" id="Coils"/>
    </source>
</evidence>
<comment type="similarity">
    <text evidence="1">Belongs to the taxilin family.</text>
</comment>
<evidence type="ECO:0000256" key="1">
    <source>
        <dbReference type="ARBA" id="ARBA00009550"/>
    </source>
</evidence>
<dbReference type="Proteomes" id="UP000636709">
    <property type="component" value="Unassembled WGS sequence"/>
</dbReference>
<accession>A0A835BCH3</accession>
<feature type="compositionally biased region" description="Low complexity" evidence="3">
    <location>
        <begin position="25"/>
        <end position="37"/>
    </location>
</feature>
<feature type="compositionally biased region" description="Basic and acidic residues" evidence="3">
    <location>
        <begin position="39"/>
        <end position="51"/>
    </location>
</feature>
<keyword evidence="5" id="KW-1185">Reference proteome</keyword>
<reference evidence="4" key="1">
    <citation type="submission" date="2020-07" db="EMBL/GenBank/DDBJ databases">
        <title>Genome sequence and genetic diversity analysis of an under-domesticated orphan crop, white fonio (Digitaria exilis).</title>
        <authorList>
            <person name="Bennetzen J.L."/>
            <person name="Chen S."/>
            <person name="Ma X."/>
            <person name="Wang X."/>
            <person name="Yssel A.E.J."/>
            <person name="Chaluvadi S.R."/>
            <person name="Johnson M."/>
            <person name="Gangashetty P."/>
            <person name="Hamidou F."/>
            <person name="Sanogo M.D."/>
            <person name="Zwaenepoel A."/>
            <person name="Wallace J."/>
            <person name="Van De Peer Y."/>
            <person name="Van Deynze A."/>
        </authorList>
    </citation>
    <scope>NUCLEOTIDE SEQUENCE</scope>
    <source>
        <tissue evidence="4">Leaves</tissue>
    </source>
</reference>
<feature type="compositionally biased region" description="Polar residues" evidence="3">
    <location>
        <begin position="403"/>
        <end position="425"/>
    </location>
</feature>
<dbReference type="PANTHER" id="PTHR16127">
    <property type="entry name" value="TAXILIN"/>
    <property type="match status" value="1"/>
</dbReference>
<evidence type="ECO:0000313" key="4">
    <source>
        <dbReference type="EMBL" id="KAF8683785.1"/>
    </source>
</evidence>
<dbReference type="Pfam" id="PF09728">
    <property type="entry name" value="Taxilin"/>
    <property type="match status" value="1"/>
</dbReference>
<feature type="region of interest" description="Disordered" evidence="3">
    <location>
        <begin position="1"/>
        <end position="142"/>
    </location>
</feature>
<feature type="region of interest" description="Disordered" evidence="3">
    <location>
        <begin position="397"/>
        <end position="425"/>
    </location>
</feature>
<dbReference type="InterPro" id="IPR026183">
    <property type="entry name" value="Taxilin_fam"/>
</dbReference>
<gene>
    <name evidence="4" type="ORF">HU200_044719</name>
</gene>
<evidence type="ECO:0008006" key="6">
    <source>
        <dbReference type="Google" id="ProtNLM"/>
    </source>
</evidence>
<evidence type="ECO:0000313" key="5">
    <source>
        <dbReference type="Proteomes" id="UP000636709"/>
    </source>
</evidence>
<dbReference type="AlphaFoldDB" id="A0A835BCH3"/>
<feature type="compositionally biased region" description="Low complexity" evidence="3">
    <location>
        <begin position="70"/>
        <end position="81"/>
    </location>
</feature>
<dbReference type="PANTHER" id="PTHR16127:SF13">
    <property type="entry name" value="GH01188P"/>
    <property type="match status" value="1"/>
</dbReference>
<dbReference type="EMBL" id="JACEFO010002102">
    <property type="protein sequence ID" value="KAF8683785.1"/>
    <property type="molecule type" value="Genomic_DNA"/>
</dbReference>
<name>A0A835BCH3_9POAL</name>
<feature type="compositionally biased region" description="Basic and acidic residues" evidence="3">
    <location>
        <begin position="130"/>
        <end position="142"/>
    </location>
</feature>
<organism evidence="4 5">
    <name type="scientific">Digitaria exilis</name>
    <dbReference type="NCBI Taxonomy" id="1010633"/>
    <lineage>
        <taxon>Eukaryota</taxon>
        <taxon>Viridiplantae</taxon>
        <taxon>Streptophyta</taxon>
        <taxon>Embryophyta</taxon>
        <taxon>Tracheophyta</taxon>
        <taxon>Spermatophyta</taxon>
        <taxon>Magnoliopsida</taxon>
        <taxon>Liliopsida</taxon>
        <taxon>Poales</taxon>
        <taxon>Poaceae</taxon>
        <taxon>PACMAD clade</taxon>
        <taxon>Panicoideae</taxon>
        <taxon>Panicodae</taxon>
        <taxon>Paniceae</taxon>
        <taxon>Anthephorinae</taxon>
        <taxon>Digitaria</taxon>
    </lineage>
</organism>
<comment type="caution">
    <text evidence="4">The sequence shown here is derived from an EMBL/GenBank/DDBJ whole genome shotgun (WGS) entry which is preliminary data.</text>
</comment>
<sequence>MEGSPATRLPEADSLPDGFVESSGADTASPLSPAPAADDPPHAALDSDRPADASSGGGETLGDPSPPAPAVEDASSVVAEALETLSVDVAAEPERALGEQGPADAARDAKESLKQSCAAEQAGSPTAQKETGEPKRKVVKRSKLEKDRELFELAQQYHRVVAERDAAIAVKEKLESLCREFQRQNKMLKEECRRVSTEGQNMRMELSDKFNNAIKDVSVKLEEQKNECIAQLEENNLLRSKLKDPADQYNITQQKYAHQLKEKMLELELADLKLQQHQEKAAQEHNQLQLYAEQVSQLMTTEKNLRLQLASDGERFQHFQDALSKSNEVFETYKQEMEKMISVIKNLKKENEFLKGKCENSDIALVKLIEERELTKKQIERLKNQKEKLESLCRSLQAERKQGSSTSIPEAPSNQEDVVMTNQDS</sequence>
<keyword evidence="2" id="KW-0175">Coiled coil</keyword>
<protein>
    <recommendedName>
        <fullName evidence="6">Alpha-taxilin</fullName>
    </recommendedName>
</protein>
<feature type="coiled-coil region" evidence="2">
    <location>
        <begin position="171"/>
        <end position="294"/>
    </location>
</feature>